<dbReference type="Proteomes" id="UP000230423">
    <property type="component" value="Unassembled WGS sequence"/>
</dbReference>
<name>A0A2G9U520_TELCI</name>
<evidence type="ECO:0000313" key="2">
    <source>
        <dbReference type="Proteomes" id="UP000230423"/>
    </source>
</evidence>
<proteinExistence type="predicted"/>
<keyword evidence="2" id="KW-1185">Reference proteome</keyword>
<accession>A0A2G9U520</accession>
<reference evidence="1 2" key="1">
    <citation type="submission" date="2015-09" db="EMBL/GenBank/DDBJ databases">
        <title>Draft genome of the parasitic nematode Teladorsagia circumcincta isolate WARC Sus (inbred).</title>
        <authorList>
            <person name="Mitreva M."/>
        </authorList>
    </citation>
    <scope>NUCLEOTIDE SEQUENCE [LARGE SCALE GENOMIC DNA]</scope>
    <source>
        <strain evidence="1 2">S</strain>
    </source>
</reference>
<gene>
    <name evidence="1" type="ORF">TELCIR_13054</name>
</gene>
<organism evidence="1 2">
    <name type="scientific">Teladorsagia circumcincta</name>
    <name type="common">Brown stomach worm</name>
    <name type="synonym">Ostertagia circumcincta</name>
    <dbReference type="NCBI Taxonomy" id="45464"/>
    <lineage>
        <taxon>Eukaryota</taxon>
        <taxon>Metazoa</taxon>
        <taxon>Ecdysozoa</taxon>
        <taxon>Nematoda</taxon>
        <taxon>Chromadorea</taxon>
        <taxon>Rhabditida</taxon>
        <taxon>Rhabditina</taxon>
        <taxon>Rhabditomorpha</taxon>
        <taxon>Strongyloidea</taxon>
        <taxon>Trichostrongylidae</taxon>
        <taxon>Teladorsagia</taxon>
    </lineage>
</organism>
<evidence type="ECO:0000313" key="1">
    <source>
        <dbReference type="EMBL" id="PIO65285.1"/>
    </source>
</evidence>
<protein>
    <submittedName>
        <fullName evidence="1">Uncharacterized protein</fullName>
    </submittedName>
</protein>
<dbReference type="EMBL" id="KZ349135">
    <property type="protein sequence ID" value="PIO65285.1"/>
    <property type="molecule type" value="Genomic_DNA"/>
</dbReference>
<sequence length="87" mass="10342">MHRKILEYDAGQKDVSYAVSSWWRISSEYVYSSTPYAYLFWWRIHDGNDALSQKKKVFINSPPSPAPTKEQFLQKHYCKVNLNNMHN</sequence>
<dbReference type="AlphaFoldDB" id="A0A2G9U520"/>